<gene>
    <name evidence="8" type="ORF">GCM10009765_34120</name>
</gene>
<dbReference type="Gene3D" id="2.10.109.10">
    <property type="entry name" value="Umud Fragment, subunit A"/>
    <property type="match status" value="1"/>
</dbReference>
<dbReference type="PRINTS" id="PR00727">
    <property type="entry name" value="LEADERPTASE"/>
</dbReference>
<dbReference type="PANTHER" id="PTHR43390:SF1">
    <property type="entry name" value="CHLOROPLAST PROCESSING PEPTIDASE"/>
    <property type="match status" value="1"/>
</dbReference>
<evidence type="ECO:0000313" key="8">
    <source>
        <dbReference type="EMBL" id="GAA1682133.1"/>
    </source>
</evidence>
<sequence>MPSHGHAHRGGRHRAIRERRPLALWQETLLLTGVAVAIAILVKAFLVQPFTVPSGSMEETLRIGDKILVNKIIYTVRDPKRGEVVVFRGADDWNDEGVTPPSGFGPVTLAWIGSLFGATPPGEKDLVKRVIGVQGDTVRCCDRQGRVTVNGLGLNEPYVYDNTPLSQRPFGPVKVAPNRLFVLGDHRAISADSRYHITDTWHGTISIDDVIGRAFVIVWPFSHTSSLDVPATFGGLNASALLALPVRTRRVRGRRDP</sequence>
<comment type="similarity">
    <text evidence="3 6">Belongs to the peptidase S26 family.</text>
</comment>
<keyword evidence="5 6" id="KW-0378">Hydrolase</keyword>
<evidence type="ECO:0000259" key="7">
    <source>
        <dbReference type="Pfam" id="PF10502"/>
    </source>
</evidence>
<dbReference type="InterPro" id="IPR000223">
    <property type="entry name" value="Pept_S26A_signal_pept_1"/>
</dbReference>
<dbReference type="CDD" id="cd06530">
    <property type="entry name" value="S26_SPase_I"/>
    <property type="match status" value="1"/>
</dbReference>
<dbReference type="InterPro" id="IPR019533">
    <property type="entry name" value="Peptidase_S26"/>
</dbReference>
<organism evidence="8 9">
    <name type="scientific">Fodinicola feengrottensis</name>
    <dbReference type="NCBI Taxonomy" id="435914"/>
    <lineage>
        <taxon>Bacteria</taxon>
        <taxon>Bacillati</taxon>
        <taxon>Actinomycetota</taxon>
        <taxon>Actinomycetes</taxon>
        <taxon>Mycobacteriales</taxon>
        <taxon>Fodinicola</taxon>
    </lineage>
</organism>
<accession>A0ABN2H514</accession>
<keyword evidence="6" id="KW-0472">Membrane</keyword>
<dbReference type="Pfam" id="PF10502">
    <property type="entry name" value="Peptidase_S26"/>
    <property type="match status" value="1"/>
</dbReference>
<protein>
    <recommendedName>
        <fullName evidence="4 6">Signal peptidase I</fullName>
        <ecNumber evidence="4 6">3.4.21.89</ecNumber>
    </recommendedName>
</protein>
<dbReference type="Proteomes" id="UP001500618">
    <property type="component" value="Unassembled WGS sequence"/>
</dbReference>
<reference evidence="8 9" key="1">
    <citation type="journal article" date="2019" name="Int. J. Syst. Evol. Microbiol.">
        <title>The Global Catalogue of Microorganisms (GCM) 10K type strain sequencing project: providing services to taxonomists for standard genome sequencing and annotation.</title>
        <authorList>
            <consortium name="The Broad Institute Genomics Platform"/>
            <consortium name="The Broad Institute Genome Sequencing Center for Infectious Disease"/>
            <person name="Wu L."/>
            <person name="Ma J."/>
        </authorList>
    </citation>
    <scope>NUCLEOTIDE SEQUENCE [LARGE SCALE GENOMIC DNA]</scope>
    <source>
        <strain evidence="8 9">JCM 14718</strain>
    </source>
</reference>
<proteinExistence type="inferred from homology"/>
<name>A0ABN2H514_9ACTN</name>
<comment type="caution">
    <text evidence="8">The sequence shown here is derived from an EMBL/GenBank/DDBJ whole genome shotgun (WGS) entry which is preliminary data.</text>
</comment>
<dbReference type="SUPFAM" id="SSF51306">
    <property type="entry name" value="LexA/Signal peptidase"/>
    <property type="match status" value="1"/>
</dbReference>
<keyword evidence="6" id="KW-1133">Transmembrane helix</keyword>
<dbReference type="InterPro" id="IPR036286">
    <property type="entry name" value="LexA/Signal_pep-like_sf"/>
</dbReference>
<keyword evidence="6" id="KW-0645">Protease</keyword>
<evidence type="ECO:0000313" key="9">
    <source>
        <dbReference type="Proteomes" id="UP001500618"/>
    </source>
</evidence>
<evidence type="ECO:0000256" key="6">
    <source>
        <dbReference type="RuleBase" id="RU362042"/>
    </source>
</evidence>
<evidence type="ECO:0000256" key="5">
    <source>
        <dbReference type="ARBA" id="ARBA00022801"/>
    </source>
</evidence>
<evidence type="ECO:0000256" key="1">
    <source>
        <dbReference type="ARBA" id="ARBA00000677"/>
    </source>
</evidence>
<keyword evidence="6" id="KW-0812">Transmembrane</keyword>
<evidence type="ECO:0000256" key="3">
    <source>
        <dbReference type="ARBA" id="ARBA00009370"/>
    </source>
</evidence>
<feature type="domain" description="Peptidase S26" evidence="7">
    <location>
        <begin position="26"/>
        <end position="219"/>
    </location>
</feature>
<keyword evidence="9" id="KW-1185">Reference proteome</keyword>
<evidence type="ECO:0000256" key="4">
    <source>
        <dbReference type="ARBA" id="ARBA00013208"/>
    </source>
</evidence>
<dbReference type="RefSeq" id="WP_163571776.1">
    <property type="nucleotide sequence ID" value="NZ_BAAANY010000010.1"/>
</dbReference>
<dbReference type="EC" id="3.4.21.89" evidence="4 6"/>
<dbReference type="EMBL" id="BAAANY010000010">
    <property type="protein sequence ID" value="GAA1682133.1"/>
    <property type="molecule type" value="Genomic_DNA"/>
</dbReference>
<feature type="transmembrane region" description="Helical" evidence="6">
    <location>
        <begin position="22"/>
        <end position="46"/>
    </location>
</feature>
<evidence type="ECO:0000256" key="2">
    <source>
        <dbReference type="ARBA" id="ARBA00004401"/>
    </source>
</evidence>
<dbReference type="InterPro" id="IPR019758">
    <property type="entry name" value="Pept_S26A_signal_pept_1_CS"/>
</dbReference>
<comment type="catalytic activity">
    <reaction evidence="1 6">
        <text>Cleavage of hydrophobic, N-terminal signal or leader sequences from secreted and periplasmic proteins.</text>
        <dbReference type="EC" id="3.4.21.89"/>
    </reaction>
</comment>
<comment type="subcellular location">
    <subcellularLocation>
        <location evidence="2">Cell membrane</location>
        <topology evidence="2">Single-pass type II membrane protein</topology>
    </subcellularLocation>
    <subcellularLocation>
        <location evidence="6">Membrane</location>
        <topology evidence="6">Single-pass type II membrane protein</topology>
    </subcellularLocation>
</comment>
<dbReference type="PROSITE" id="PS00761">
    <property type="entry name" value="SPASE_I_3"/>
    <property type="match status" value="1"/>
</dbReference>
<dbReference type="NCBIfam" id="TIGR02227">
    <property type="entry name" value="sigpep_I_bact"/>
    <property type="match status" value="1"/>
</dbReference>
<dbReference type="PANTHER" id="PTHR43390">
    <property type="entry name" value="SIGNAL PEPTIDASE I"/>
    <property type="match status" value="1"/>
</dbReference>